<evidence type="ECO:0000256" key="4">
    <source>
        <dbReference type="ARBA" id="ARBA00023059"/>
    </source>
</evidence>
<evidence type="ECO:0000313" key="6">
    <source>
        <dbReference type="EMBL" id="KAH9329194.1"/>
    </source>
</evidence>
<dbReference type="Proteomes" id="UP000824469">
    <property type="component" value="Unassembled WGS sequence"/>
</dbReference>
<dbReference type="EMBL" id="JAHRHJ020000001">
    <property type="protein sequence ID" value="KAH9329194.1"/>
    <property type="molecule type" value="Genomic_DNA"/>
</dbReference>
<gene>
    <name evidence="6" type="ORF">KI387_001302</name>
</gene>
<proteinExistence type="inferred from homology"/>
<keyword evidence="5" id="KW-0012">Acyltransferase</keyword>
<evidence type="ECO:0000256" key="1">
    <source>
        <dbReference type="ARBA" id="ARBA00005122"/>
    </source>
</evidence>
<dbReference type="OMA" id="GPSHAWF"/>
<dbReference type="GO" id="GO:0042617">
    <property type="term" value="P:paclitaxel biosynthetic process"/>
    <property type="evidence" value="ECO:0007669"/>
    <property type="project" value="UniProtKB-KW"/>
</dbReference>
<dbReference type="InterPro" id="IPR023213">
    <property type="entry name" value="CAT-like_dom_sf"/>
</dbReference>
<evidence type="ECO:0000256" key="5">
    <source>
        <dbReference type="ARBA" id="ARBA00023315"/>
    </source>
</evidence>
<organism evidence="6 7">
    <name type="scientific">Taxus chinensis</name>
    <name type="common">Chinese yew</name>
    <name type="synonym">Taxus wallichiana var. chinensis</name>
    <dbReference type="NCBI Taxonomy" id="29808"/>
    <lineage>
        <taxon>Eukaryota</taxon>
        <taxon>Viridiplantae</taxon>
        <taxon>Streptophyta</taxon>
        <taxon>Embryophyta</taxon>
        <taxon>Tracheophyta</taxon>
        <taxon>Spermatophyta</taxon>
        <taxon>Pinopsida</taxon>
        <taxon>Pinidae</taxon>
        <taxon>Conifers II</taxon>
        <taxon>Cupressales</taxon>
        <taxon>Taxaceae</taxon>
        <taxon>Taxus</taxon>
    </lineage>
</organism>
<dbReference type="PANTHER" id="PTHR31147">
    <property type="entry name" value="ACYL TRANSFERASE 4"/>
    <property type="match status" value="1"/>
</dbReference>
<comment type="caution">
    <text evidence="6">The sequence shown here is derived from an EMBL/GenBank/DDBJ whole genome shotgun (WGS) entry which is preliminary data.</text>
</comment>
<accession>A0AA38LMF2</accession>
<dbReference type="InterPro" id="IPR050898">
    <property type="entry name" value="Plant_acyltransferase"/>
</dbReference>
<name>A0AA38LMF2_TAXCH</name>
<keyword evidence="7" id="KW-1185">Reference proteome</keyword>
<keyword evidence="3" id="KW-0808">Transferase</keyword>
<comment type="similarity">
    <text evidence="2">Belongs to the plant acyltransferase family.</text>
</comment>
<keyword evidence="4" id="KW-0876">Taxol biosynthesis</keyword>
<dbReference type="AlphaFoldDB" id="A0AA38LMF2"/>
<evidence type="ECO:0000256" key="3">
    <source>
        <dbReference type="ARBA" id="ARBA00022679"/>
    </source>
</evidence>
<comment type="pathway">
    <text evidence="1">Alkaloid biosynthesis; taxol biosynthesis.</text>
</comment>
<feature type="non-terminal residue" evidence="6">
    <location>
        <position position="1"/>
    </location>
</feature>
<dbReference type="Gene3D" id="3.30.559.10">
    <property type="entry name" value="Chloramphenicol acetyltransferase-like domain"/>
    <property type="match status" value="2"/>
</dbReference>
<reference evidence="6 7" key="1">
    <citation type="journal article" date="2021" name="Nat. Plants">
        <title>The Taxus genome provides insights into paclitaxel biosynthesis.</title>
        <authorList>
            <person name="Xiong X."/>
            <person name="Gou J."/>
            <person name="Liao Q."/>
            <person name="Li Y."/>
            <person name="Zhou Q."/>
            <person name="Bi G."/>
            <person name="Li C."/>
            <person name="Du R."/>
            <person name="Wang X."/>
            <person name="Sun T."/>
            <person name="Guo L."/>
            <person name="Liang H."/>
            <person name="Lu P."/>
            <person name="Wu Y."/>
            <person name="Zhang Z."/>
            <person name="Ro D.K."/>
            <person name="Shang Y."/>
            <person name="Huang S."/>
            <person name="Yan J."/>
        </authorList>
    </citation>
    <scope>NUCLEOTIDE SEQUENCE [LARGE SCALE GENOMIC DNA]</scope>
    <source>
        <strain evidence="6">Ta-2019</strain>
    </source>
</reference>
<protein>
    <submittedName>
        <fullName evidence="6">Uncharacterized protein</fullName>
    </submittedName>
</protein>
<evidence type="ECO:0000256" key="2">
    <source>
        <dbReference type="ARBA" id="ARBA00009861"/>
    </source>
</evidence>
<sequence>MDKLHVNIIERVKVAPWLPSPKAILQLSSLDNICRCFASVLLVYDGVSATVSAHPAKTIREALSKVLVYYPPFAGRLRKKENGDLEVECNGEGVVFVEAVADNDLSVLRDFDEYHPSIPHLVFTEPVDTNIEDLHLLSVQVTCFTCGAFVVGISFYHTICDGKGLCQFLKGMNEISKGDFNPSLEPIWNREMVKPEDLMYLRYDHLGLISRPLKFEKNVHASILVNFETINYIKRCMMEECKENFSTFKILAALVWLARTKSFQIPHSENVKLIFDVDMTTSFNPPLPKGYYGTTAGIAGAIDNVNDLLSGSLLRALIIIQKTIFSLNENFISRILMKPSTLDVNMKHENVIVVADWRNLGLYEVDFGRGNAMNVSPVMQQGEHESPAP</sequence>
<dbReference type="GO" id="GO:0016746">
    <property type="term" value="F:acyltransferase activity"/>
    <property type="evidence" value="ECO:0007669"/>
    <property type="project" value="UniProtKB-KW"/>
</dbReference>
<dbReference type="PANTHER" id="PTHR31147:SF1">
    <property type="entry name" value="ACYL TRANSFERASE 4"/>
    <property type="match status" value="1"/>
</dbReference>
<dbReference type="Pfam" id="PF02458">
    <property type="entry name" value="Transferase"/>
    <property type="match status" value="1"/>
</dbReference>
<evidence type="ECO:0000313" key="7">
    <source>
        <dbReference type="Proteomes" id="UP000824469"/>
    </source>
</evidence>